<evidence type="ECO:0000313" key="1">
    <source>
        <dbReference type="EMBL" id="AFK40145.1"/>
    </source>
</evidence>
<name>I3SIQ3_LOTJA</name>
<organism evidence="1">
    <name type="scientific">Lotus japonicus</name>
    <name type="common">Lotus corniculatus var. japonicus</name>
    <dbReference type="NCBI Taxonomy" id="34305"/>
    <lineage>
        <taxon>Eukaryota</taxon>
        <taxon>Viridiplantae</taxon>
        <taxon>Streptophyta</taxon>
        <taxon>Embryophyta</taxon>
        <taxon>Tracheophyta</taxon>
        <taxon>Spermatophyta</taxon>
        <taxon>Magnoliopsida</taxon>
        <taxon>eudicotyledons</taxon>
        <taxon>Gunneridae</taxon>
        <taxon>Pentapetalae</taxon>
        <taxon>rosids</taxon>
        <taxon>fabids</taxon>
        <taxon>Fabales</taxon>
        <taxon>Fabaceae</taxon>
        <taxon>Papilionoideae</taxon>
        <taxon>50 kb inversion clade</taxon>
        <taxon>NPAAA clade</taxon>
        <taxon>Hologalegina</taxon>
        <taxon>robinioid clade</taxon>
        <taxon>Loteae</taxon>
        <taxon>Lotus</taxon>
    </lineage>
</organism>
<protein>
    <submittedName>
        <fullName evidence="1">Uncharacterized protein</fullName>
    </submittedName>
</protein>
<reference evidence="1" key="1">
    <citation type="submission" date="2012-05" db="EMBL/GenBank/DDBJ databases">
        <authorList>
            <person name="Krishnakumar V."/>
            <person name="Cheung F."/>
            <person name="Xiao Y."/>
            <person name="Chan A."/>
            <person name="Moskal W.A."/>
            <person name="Town C.D."/>
        </authorList>
    </citation>
    <scope>NUCLEOTIDE SEQUENCE</scope>
</reference>
<dbReference type="AlphaFoldDB" id="I3SIQ3"/>
<dbReference type="EMBL" id="BT140350">
    <property type="protein sequence ID" value="AFK40145.1"/>
    <property type="molecule type" value="mRNA"/>
</dbReference>
<accession>I3SIQ3</accession>
<proteinExistence type="evidence at transcript level"/>
<sequence>MFIILNICNKHLKRAIFNNTWARDASDNGFKQWSKVFCKIFSRQPCFPFYTTCIYYLKVTLLICGI</sequence>